<comment type="caution">
    <text evidence="1">The sequence shown here is derived from an EMBL/GenBank/DDBJ whole genome shotgun (WGS) entry which is preliminary data.</text>
</comment>
<dbReference type="AlphaFoldDB" id="A0A1T3MBV9"/>
<gene>
    <name evidence="1" type="ORF">BAZ10_09010</name>
</gene>
<proteinExistence type="predicted"/>
<dbReference type="Proteomes" id="UP000190813">
    <property type="component" value="Unassembled WGS sequence"/>
</dbReference>
<reference evidence="1 2" key="1">
    <citation type="submission" date="2016-06" db="EMBL/GenBank/DDBJ databases">
        <title>Revisiting the taxonomy of the Elizabethkingia Genus based on Whole-Genome Sequencing, Optical Mapping, and MALDI-TOF.</title>
        <authorList>
            <person name="Nicholson A.C."/>
        </authorList>
    </citation>
    <scope>NUCLEOTIDE SEQUENCE [LARGE SCALE GENOMIC DNA]</scope>
    <source>
        <strain evidence="1 2">G4070</strain>
    </source>
</reference>
<keyword evidence="2" id="KW-1185">Reference proteome</keyword>
<sequence length="150" mass="18196">MLPQVLKNSSYLDYRNEEVLFHFSCIYNLPESEIEELFQETKKYIAICTQPGIYINNDMLIIEEMWRSFILFTSVYSEFCQRFFSRFIHHTPILKRNKRIDPEPNTDFSDKEKELLINTVYVLCGEKTVSKWFKEYPEKYTKEYIKSIQK</sequence>
<protein>
    <submittedName>
        <fullName evidence="1">Uncharacterized protein</fullName>
    </submittedName>
</protein>
<evidence type="ECO:0000313" key="2">
    <source>
        <dbReference type="Proteomes" id="UP000190813"/>
    </source>
</evidence>
<accession>A0A1T3MBV9</accession>
<dbReference type="EMBL" id="MAHX01000018">
    <property type="protein sequence ID" value="OPC61996.1"/>
    <property type="molecule type" value="Genomic_DNA"/>
</dbReference>
<evidence type="ECO:0000313" key="1">
    <source>
        <dbReference type="EMBL" id="OPC61996.1"/>
    </source>
</evidence>
<organism evidence="1 2">
    <name type="scientific">Elizabethkingia occulta</name>
    <dbReference type="NCBI Taxonomy" id="1867263"/>
    <lineage>
        <taxon>Bacteria</taxon>
        <taxon>Pseudomonadati</taxon>
        <taxon>Bacteroidota</taxon>
        <taxon>Flavobacteriia</taxon>
        <taxon>Flavobacteriales</taxon>
        <taxon>Weeksellaceae</taxon>
        <taxon>Elizabethkingia</taxon>
    </lineage>
</organism>
<name>A0A1T3MBV9_9FLAO</name>